<protein>
    <recommendedName>
        <fullName evidence="1">Gfo/Idh/MocA-like oxidoreductase N-terminal domain-containing protein</fullName>
    </recommendedName>
</protein>
<organism evidence="2">
    <name type="scientific">marine sediment metagenome</name>
    <dbReference type="NCBI Taxonomy" id="412755"/>
    <lineage>
        <taxon>unclassified sequences</taxon>
        <taxon>metagenomes</taxon>
        <taxon>ecological metagenomes</taxon>
    </lineage>
</organism>
<dbReference type="InterPro" id="IPR000683">
    <property type="entry name" value="Gfo/Idh/MocA-like_OxRdtase_N"/>
</dbReference>
<sequence>MRRVKAAVIGVGIFGEIHAATYAEDDRVDLAMVCDLNEERAKEIGEKYNCPYVTNSKAIAENQEVEIASIATPDFAHRDVAIEIASSGKHILVEKPLATKVEDAEAIIAAAKEAKVKMSLMDSFLSILVGKSITPRQRRETLIPEFPNLTYSIAIPLKATQIASA</sequence>
<dbReference type="Pfam" id="PF01408">
    <property type="entry name" value="GFO_IDH_MocA"/>
    <property type="match status" value="1"/>
</dbReference>
<evidence type="ECO:0000259" key="1">
    <source>
        <dbReference type="Pfam" id="PF01408"/>
    </source>
</evidence>
<dbReference type="InterPro" id="IPR051450">
    <property type="entry name" value="Gfo/Idh/MocA_Oxidoreductases"/>
</dbReference>
<dbReference type="SUPFAM" id="SSF51735">
    <property type="entry name" value="NAD(P)-binding Rossmann-fold domains"/>
    <property type="match status" value="1"/>
</dbReference>
<gene>
    <name evidence="2" type="ORF">S01H4_53102</name>
</gene>
<dbReference type="PANTHER" id="PTHR43377">
    <property type="entry name" value="BILIVERDIN REDUCTASE A"/>
    <property type="match status" value="1"/>
</dbReference>
<comment type="caution">
    <text evidence="2">The sequence shown here is derived from an EMBL/GenBank/DDBJ whole genome shotgun (WGS) entry which is preliminary data.</text>
</comment>
<dbReference type="AlphaFoldDB" id="X1E9C0"/>
<dbReference type="InterPro" id="IPR036291">
    <property type="entry name" value="NAD(P)-bd_dom_sf"/>
</dbReference>
<dbReference type="GO" id="GO:0000166">
    <property type="term" value="F:nucleotide binding"/>
    <property type="evidence" value="ECO:0007669"/>
    <property type="project" value="InterPro"/>
</dbReference>
<accession>X1E9C0</accession>
<evidence type="ECO:0000313" key="2">
    <source>
        <dbReference type="EMBL" id="GAH16950.1"/>
    </source>
</evidence>
<name>X1E9C0_9ZZZZ</name>
<feature type="domain" description="Gfo/Idh/MocA-like oxidoreductase N-terminal" evidence="1">
    <location>
        <begin position="5"/>
        <end position="119"/>
    </location>
</feature>
<proteinExistence type="predicted"/>
<dbReference type="EMBL" id="BART01030406">
    <property type="protein sequence ID" value="GAH16950.1"/>
    <property type="molecule type" value="Genomic_DNA"/>
</dbReference>
<dbReference type="PANTHER" id="PTHR43377:SF1">
    <property type="entry name" value="BILIVERDIN REDUCTASE A"/>
    <property type="match status" value="1"/>
</dbReference>
<dbReference type="Gene3D" id="3.40.50.720">
    <property type="entry name" value="NAD(P)-binding Rossmann-like Domain"/>
    <property type="match status" value="1"/>
</dbReference>
<reference evidence="2" key="1">
    <citation type="journal article" date="2014" name="Front. Microbiol.">
        <title>High frequency of phylogenetically diverse reductive dehalogenase-homologous genes in deep subseafloor sedimentary metagenomes.</title>
        <authorList>
            <person name="Kawai M."/>
            <person name="Futagami T."/>
            <person name="Toyoda A."/>
            <person name="Takaki Y."/>
            <person name="Nishi S."/>
            <person name="Hori S."/>
            <person name="Arai W."/>
            <person name="Tsubouchi T."/>
            <person name="Morono Y."/>
            <person name="Uchiyama I."/>
            <person name="Ito T."/>
            <person name="Fujiyama A."/>
            <person name="Inagaki F."/>
            <person name="Takami H."/>
        </authorList>
    </citation>
    <scope>NUCLEOTIDE SEQUENCE</scope>
    <source>
        <strain evidence="2">Expedition CK06-06</strain>
    </source>
</reference>